<dbReference type="InterPro" id="IPR045748">
    <property type="entry name" value="DcaP"/>
</dbReference>
<dbReference type="Pfam" id="PF19577">
    <property type="entry name" value="DcaP"/>
    <property type="match status" value="1"/>
</dbReference>
<evidence type="ECO:0000313" key="2">
    <source>
        <dbReference type="EMBL" id="OKL39517.1"/>
    </source>
</evidence>
<name>A0A1Q5PBE2_9BACT</name>
<evidence type="ECO:0000313" key="3">
    <source>
        <dbReference type="Proteomes" id="UP000186551"/>
    </source>
</evidence>
<dbReference type="AlphaFoldDB" id="A0A1Q5PBE2"/>
<organism evidence="2 3">
    <name type="scientific">Pontibacter flavimaris</name>
    <dbReference type="NCBI Taxonomy" id="1797110"/>
    <lineage>
        <taxon>Bacteria</taxon>
        <taxon>Pseudomonadati</taxon>
        <taxon>Bacteroidota</taxon>
        <taxon>Cytophagia</taxon>
        <taxon>Cytophagales</taxon>
        <taxon>Hymenobacteraceae</taxon>
        <taxon>Pontibacter</taxon>
    </lineage>
</organism>
<evidence type="ECO:0008006" key="4">
    <source>
        <dbReference type="Google" id="ProtNLM"/>
    </source>
</evidence>
<feature type="chain" id="PRO_5012457095" description="Porin" evidence="1">
    <location>
        <begin position="31"/>
        <end position="412"/>
    </location>
</feature>
<gene>
    <name evidence="2" type="ORF">A3841_00780</name>
</gene>
<accession>A0A1Q5PBE2</accession>
<reference evidence="2 3" key="1">
    <citation type="submission" date="2016-03" db="EMBL/GenBank/DDBJ databases">
        <title>Genome sequence of Pontibacter sp. nov., of the family cytophagaceae, isolated from marine sediment of the Yellow Sea, China.</title>
        <authorList>
            <person name="Zhang G."/>
            <person name="Zhang R."/>
        </authorList>
    </citation>
    <scope>NUCLEOTIDE SEQUENCE [LARGE SCALE GENOMIC DNA]</scope>
    <source>
        <strain evidence="2 3">S10-8</strain>
    </source>
</reference>
<feature type="signal peptide" evidence="1">
    <location>
        <begin position="1"/>
        <end position="30"/>
    </location>
</feature>
<dbReference type="Proteomes" id="UP000186551">
    <property type="component" value="Unassembled WGS sequence"/>
</dbReference>
<proteinExistence type="predicted"/>
<dbReference type="EMBL" id="LVWA01000008">
    <property type="protein sequence ID" value="OKL39517.1"/>
    <property type="molecule type" value="Genomic_DNA"/>
</dbReference>
<evidence type="ECO:0000256" key="1">
    <source>
        <dbReference type="SAM" id="SignalP"/>
    </source>
</evidence>
<comment type="caution">
    <text evidence="2">The sequence shown here is derived from an EMBL/GenBank/DDBJ whole genome shotgun (WGS) entry which is preliminary data.</text>
</comment>
<keyword evidence="3" id="KW-1185">Reference proteome</keyword>
<dbReference type="OrthoDB" id="790324at2"/>
<dbReference type="SUPFAM" id="SSF56935">
    <property type="entry name" value="Porins"/>
    <property type="match status" value="1"/>
</dbReference>
<keyword evidence="1" id="KW-0732">Signal</keyword>
<sequence length="412" mass="46410">MKYFYFQQSIKPQWALLLLLYLLVISPAKAQEQKPGKGLEVYGFIMTDIGYNFDQIDPNWFDAMRVTKLPQYENQFGPDGRIFFSVRQTRLGVNSWTQTPLGQLKGTFEFDLFGSGPDVGQTAFHLRRAYAELGRFLVGQTENTFTDTDVFPNILDYGAPTSRALLRNIQVRYTNAGEQNRWAIGLEQPGATSDEGVYADRIDLQNVRPEFKVPDLTAEYRKVTRNGHIELAGVLKWIRWESTTPAPIDLSGDEIGWGFNLSSAQQLTPRTRFKGQLVYGKGIQNYLTDAAADIGIENNFDNPTRPLVGVALPVAGGFAFLEHKWTSAWSSTMGYSRVRIHNSDAQAGNAFKNGHYAILNLLYQPFSQFLAGAELQWGKRNNFSDGFESSAVKVQLSLKYTFSHTIYENAAE</sequence>
<dbReference type="RefSeq" id="WP_073852853.1">
    <property type="nucleotide sequence ID" value="NZ_LVWA01000008.1"/>
</dbReference>
<protein>
    <recommendedName>
        <fullName evidence="4">Porin</fullName>
    </recommendedName>
</protein>
<dbReference type="STRING" id="1797110.A3841_00780"/>